<keyword evidence="3" id="KW-1185">Reference proteome</keyword>
<dbReference type="EMBL" id="MU128949">
    <property type="protein sequence ID" value="KAF9515487.1"/>
    <property type="molecule type" value="Genomic_DNA"/>
</dbReference>
<keyword evidence="1" id="KW-0472">Membrane</keyword>
<keyword evidence="1" id="KW-0812">Transmembrane</keyword>
<reference evidence="2" key="1">
    <citation type="journal article" date="2020" name="Nat. Commun.">
        <title>Large-scale genome sequencing of mycorrhizal fungi provides insights into the early evolution of symbiotic traits.</title>
        <authorList>
            <person name="Miyauchi S."/>
            <person name="Kiss E."/>
            <person name="Kuo A."/>
            <person name="Drula E."/>
            <person name="Kohler A."/>
            <person name="Sanchez-Garcia M."/>
            <person name="Morin E."/>
            <person name="Andreopoulos B."/>
            <person name="Barry K.W."/>
            <person name="Bonito G."/>
            <person name="Buee M."/>
            <person name="Carver A."/>
            <person name="Chen C."/>
            <person name="Cichocki N."/>
            <person name="Clum A."/>
            <person name="Culley D."/>
            <person name="Crous P.W."/>
            <person name="Fauchery L."/>
            <person name="Girlanda M."/>
            <person name="Hayes R.D."/>
            <person name="Keri Z."/>
            <person name="LaButti K."/>
            <person name="Lipzen A."/>
            <person name="Lombard V."/>
            <person name="Magnuson J."/>
            <person name="Maillard F."/>
            <person name="Murat C."/>
            <person name="Nolan M."/>
            <person name="Ohm R.A."/>
            <person name="Pangilinan J."/>
            <person name="Pereira M.F."/>
            <person name="Perotto S."/>
            <person name="Peter M."/>
            <person name="Pfister S."/>
            <person name="Riley R."/>
            <person name="Sitrit Y."/>
            <person name="Stielow J.B."/>
            <person name="Szollosi G."/>
            <person name="Zifcakova L."/>
            <person name="Stursova M."/>
            <person name="Spatafora J.W."/>
            <person name="Tedersoo L."/>
            <person name="Vaario L.M."/>
            <person name="Yamada A."/>
            <person name="Yan M."/>
            <person name="Wang P."/>
            <person name="Xu J."/>
            <person name="Bruns T."/>
            <person name="Baldrian P."/>
            <person name="Vilgalys R."/>
            <person name="Dunand C."/>
            <person name="Henrissat B."/>
            <person name="Grigoriev I.V."/>
            <person name="Hibbett D."/>
            <person name="Nagy L.G."/>
            <person name="Martin F.M."/>
        </authorList>
    </citation>
    <scope>NUCLEOTIDE SEQUENCE</scope>
    <source>
        <strain evidence="2">UP504</strain>
    </source>
</reference>
<evidence type="ECO:0000256" key="1">
    <source>
        <dbReference type="SAM" id="Phobius"/>
    </source>
</evidence>
<keyword evidence="1" id="KW-1133">Transmembrane helix</keyword>
<gene>
    <name evidence="2" type="ORF">BS47DRAFT_1341854</name>
</gene>
<dbReference type="AlphaFoldDB" id="A0A9P6B114"/>
<protein>
    <submittedName>
        <fullName evidence="2">Uncharacterized protein</fullName>
    </submittedName>
</protein>
<dbReference type="Proteomes" id="UP000886523">
    <property type="component" value="Unassembled WGS sequence"/>
</dbReference>
<evidence type="ECO:0000313" key="3">
    <source>
        <dbReference type="Proteomes" id="UP000886523"/>
    </source>
</evidence>
<feature type="transmembrane region" description="Helical" evidence="1">
    <location>
        <begin position="31"/>
        <end position="50"/>
    </location>
</feature>
<evidence type="ECO:0000313" key="2">
    <source>
        <dbReference type="EMBL" id="KAF9515487.1"/>
    </source>
</evidence>
<accession>A0A9P6B114</accession>
<organism evidence="2 3">
    <name type="scientific">Hydnum rufescens UP504</name>
    <dbReference type="NCBI Taxonomy" id="1448309"/>
    <lineage>
        <taxon>Eukaryota</taxon>
        <taxon>Fungi</taxon>
        <taxon>Dikarya</taxon>
        <taxon>Basidiomycota</taxon>
        <taxon>Agaricomycotina</taxon>
        <taxon>Agaricomycetes</taxon>
        <taxon>Cantharellales</taxon>
        <taxon>Hydnaceae</taxon>
        <taxon>Hydnum</taxon>
    </lineage>
</organism>
<comment type="caution">
    <text evidence="2">The sequence shown here is derived from an EMBL/GenBank/DDBJ whole genome shotgun (WGS) entry which is preliminary data.</text>
</comment>
<name>A0A9P6B114_9AGAM</name>
<proteinExistence type="predicted"/>
<sequence>MELTWGGALDHGGIQIQCNSHPTTHCPLSKLGIIQSSVLIGCCTLAWFCAREGTRPV</sequence>